<keyword evidence="5" id="KW-0378">Hydrolase</keyword>
<accession>A0A0F9V864</accession>
<reference evidence="8" key="1">
    <citation type="journal article" date="2015" name="Nature">
        <title>Complex archaea that bridge the gap between prokaryotes and eukaryotes.</title>
        <authorList>
            <person name="Spang A."/>
            <person name="Saw J.H."/>
            <person name="Jorgensen S.L."/>
            <person name="Zaremba-Niedzwiedzka K."/>
            <person name="Martijn J."/>
            <person name="Lind A.E."/>
            <person name="van Eijk R."/>
            <person name="Schleper C."/>
            <person name="Guy L."/>
            <person name="Ettema T.J."/>
        </authorList>
    </citation>
    <scope>NUCLEOTIDE SEQUENCE</scope>
</reference>
<evidence type="ECO:0000256" key="5">
    <source>
        <dbReference type="ARBA" id="ARBA00022801"/>
    </source>
</evidence>
<dbReference type="PANTHER" id="PTHR12147">
    <property type="entry name" value="METALLOPEPTIDASE M28 FAMILY MEMBER"/>
    <property type="match status" value="1"/>
</dbReference>
<evidence type="ECO:0000313" key="8">
    <source>
        <dbReference type="EMBL" id="KKN62048.1"/>
    </source>
</evidence>
<dbReference type="PANTHER" id="PTHR12147:SF56">
    <property type="entry name" value="AMINOPEPTIDASE YDR415C-RELATED"/>
    <property type="match status" value="1"/>
</dbReference>
<organism evidence="8">
    <name type="scientific">marine sediment metagenome</name>
    <dbReference type="NCBI Taxonomy" id="412755"/>
    <lineage>
        <taxon>unclassified sequences</taxon>
        <taxon>metagenomes</taxon>
        <taxon>ecological metagenomes</taxon>
    </lineage>
</organism>
<dbReference type="EMBL" id="LAZR01000637">
    <property type="protein sequence ID" value="KKN62048.1"/>
    <property type="molecule type" value="Genomic_DNA"/>
</dbReference>
<evidence type="ECO:0000259" key="7">
    <source>
        <dbReference type="Pfam" id="PF04389"/>
    </source>
</evidence>
<keyword evidence="1" id="KW-0031">Aminopeptidase</keyword>
<evidence type="ECO:0000256" key="2">
    <source>
        <dbReference type="ARBA" id="ARBA00022670"/>
    </source>
</evidence>
<evidence type="ECO:0000256" key="3">
    <source>
        <dbReference type="ARBA" id="ARBA00022723"/>
    </source>
</evidence>
<keyword evidence="4" id="KW-0732">Signal</keyword>
<dbReference type="GO" id="GO:0004177">
    <property type="term" value="F:aminopeptidase activity"/>
    <property type="evidence" value="ECO:0007669"/>
    <property type="project" value="UniProtKB-KW"/>
</dbReference>
<dbReference type="InterPro" id="IPR007484">
    <property type="entry name" value="Peptidase_M28"/>
</dbReference>
<dbReference type="Gene3D" id="3.50.30.30">
    <property type="match status" value="1"/>
</dbReference>
<comment type="caution">
    <text evidence="8">The sequence shown here is derived from an EMBL/GenBank/DDBJ whole genome shotgun (WGS) entry which is preliminary data.</text>
</comment>
<gene>
    <name evidence="8" type="ORF">LCGC14_0516000</name>
</gene>
<dbReference type="Gene3D" id="3.40.630.10">
    <property type="entry name" value="Zn peptidases"/>
    <property type="match status" value="1"/>
</dbReference>
<dbReference type="AlphaFoldDB" id="A0A0F9V864"/>
<dbReference type="SUPFAM" id="SSF53187">
    <property type="entry name" value="Zn-dependent exopeptidases"/>
    <property type="match status" value="1"/>
</dbReference>
<name>A0A0F9V864_9ZZZZ</name>
<dbReference type="GO" id="GO:0006508">
    <property type="term" value="P:proteolysis"/>
    <property type="evidence" value="ECO:0007669"/>
    <property type="project" value="UniProtKB-KW"/>
</dbReference>
<dbReference type="InterPro" id="IPR046450">
    <property type="entry name" value="PA_dom_sf"/>
</dbReference>
<keyword evidence="6" id="KW-0862">Zinc</keyword>
<dbReference type="InterPro" id="IPR045175">
    <property type="entry name" value="M28_fam"/>
</dbReference>
<dbReference type="SUPFAM" id="SSF52025">
    <property type="entry name" value="PA domain"/>
    <property type="match status" value="1"/>
</dbReference>
<keyword evidence="2" id="KW-0645">Protease</keyword>
<protein>
    <recommendedName>
        <fullName evidence="7">Peptidase M28 domain-containing protein</fullName>
    </recommendedName>
</protein>
<dbReference type="GO" id="GO:0046872">
    <property type="term" value="F:metal ion binding"/>
    <property type="evidence" value="ECO:0007669"/>
    <property type="project" value="UniProtKB-KW"/>
</dbReference>
<evidence type="ECO:0000256" key="4">
    <source>
        <dbReference type="ARBA" id="ARBA00022729"/>
    </source>
</evidence>
<evidence type="ECO:0000256" key="1">
    <source>
        <dbReference type="ARBA" id="ARBA00022438"/>
    </source>
</evidence>
<proteinExistence type="predicted"/>
<dbReference type="Pfam" id="PF04389">
    <property type="entry name" value="Peptidase_M28"/>
    <property type="match status" value="1"/>
</dbReference>
<evidence type="ECO:0000256" key="6">
    <source>
        <dbReference type="ARBA" id="ARBA00022833"/>
    </source>
</evidence>
<dbReference type="GO" id="GO:0008235">
    <property type="term" value="F:metalloexopeptidase activity"/>
    <property type="evidence" value="ECO:0007669"/>
    <property type="project" value="InterPro"/>
</dbReference>
<feature type="domain" description="Peptidase M28" evidence="7">
    <location>
        <begin position="291"/>
        <end position="485"/>
    </location>
</feature>
<sequence length="502" mass="55999">MKNKKLFSFLFLLGLGYFLAVQSLPAEEKEEEKLLQSMHSISSHNLFDYVKELASDKYAGRLTGTEEYNASAEWVVSHFKKWGIAPALSQNSYLQAFPIPYTLVFKGCEVYLHLPSKGSAIKKYYQYESEFIPGSTSGSGEVTAEVIYVGYGATAPELGYDDYKGVDVKGKIILMEREAPVSPDKDPELFKKWRPYSFHQYKMENAVAHGAKGMLYNYGPISNPNNSYDKGFIYSHVGSAVVSDVFSGTGRKHKNVVAKIKKTLKPQSFATGKTFTIKNITEHHPEGVGYNVIGILEGSDPVLKEEVIILGGHLDHLGRCYEIMPGASDNASAVSVIMGIAEAMSKCPIKPRRSVMFLCFGAEEQGIVGSGYYLEHPVVPLEKTLAFVNIDGVGCGDKLEALAAKNYPEFWKFIEKANQKYIHRVVNPGYFANIARPRLDAARFMWKDVPSISFSAYGSRSYYHITKDDVDMITPEIMQDLAQLLFIATLDMANQDSLDFRK</sequence>
<keyword evidence="3" id="KW-0479">Metal-binding</keyword>